<dbReference type="Gene3D" id="3.40.190.80">
    <property type="match status" value="1"/>
</dbReference>
<dbReference type="AlphaFoldDB" id="A0A1H8FIE4"/>
<evidence type="ECO:0000256" key="6">
    <source>
        <dbReference type="ARBA" id="ARBA00022842"/>
    </source>
</evidence>
<feature type="binding site" evidence="7">
    <location>
        <position position="88"/>
    </location>
    <ligand>
        <name>Mg(2+)</name>
        <dbReference type="ChEBI" id="CHEBI:18420"/>
        <label>1</label>
        <note>catalytic</note>
    </ligand>
</feature>
<dbReference type="OrthoDB" id="9772456at2"/>
<dbReference type="Gene3D" id="3.30.540.10">
    <property type="entry name" value="Fructose-1,6-Bisphosphatase, subunit A, domain 1"/>
    <property type="match status" value="1"/>
</dbReference>
<evidence type="ECO:0000256" key="2">
    <source>
        <dbReference type="ARBA" id="ARBA00001946"/>
    </source>
</evidence>
<dbReference type="GO" id="GO:0046872">
    <property type="term" value="F:metal ion binding"/>
    <property type="evidence" value="ECO:0007669"/>
    <property type="project" value="UniProtKB-KW"/>
</dbReference>
<keyword evidence="6 7" id="KW-0460">Magnesium</keyword>
<feature type="binding site" evidence="7">
    <location>
        <position position="91"/>
    </location>
    <ligand>
        <name>Mg(2+)</name>
        <dbReference type="ChEBI" id="CHEBI:18420"/>
        <label>1</label>
        <note>catalytic</note>
    </ligand>
</feature>
<dbReference type="PANTHER" id="PTHR20854">
    <property type="entry name" value="INOSITOL MONOPHOSPHATASE"/>
    <property type="match status" value="1"/>
</dbReference>
<evidence type="ECO:0000313" key="8">
    <source>
        <dbReference type="EMBL" id="SEN31402.1"/>
    </source>
</evidence>
<reference evidence="9" key="1">
    <citation type="submission" date="2016-10" db="EMBL/GenBank/DDBJ databases">
        <authorList>
            <person name="Varghese N."/>
            <person name="Submissions S."/>
        </authorList>
    </citation>
    <scope>NUCLEOTIDE SEQUENCE [LARGE SCALE GENOMIC DNA]</scope>
    <source>
        <strain evidence="9">B48,IBRC-M 10115,DSM 25386,CECT 8001</strain>
    </source>
</reference>
<dbReference type="PANTHER" id="PTHR20854:SF4">
    <property type="entry name" value="INOSITOL-1-MONOPHOSPHATASE-RELATED"/>
    <property type="match status" value="1"/>
</dbReference>
<dbReference type="EMBL" id="FOBW01000011">
    <property type="protein sequence ID" value="SEN31402.1"/>
    <property type="molecule type" value="Genomic_DNA"/>
</dbReference>
<accession>A0A1H8FIE4</accession>
<dbReference type="InterPro" id="IPR000760">
    <property type="entry name" value="Inositol_monophosphatase-like"/>
</dbReference>
<gene>
    <name evidence="8" type="ORF">SAMN05192533_11172</name>
</gene>
<feature type="binding site" evidence="7">
    <location>
        <position position="215"/>
    </location>
    <ligand>
        <name>Mg(2+)</name>
        <dbReference type="ChEBI" id="CHEBI:18420"/>
        <label>1</label>
        <note>catalytic</note>
    </ligand>
</feature>
<dbReference type="CDD" id="cd01637">
    <property type="entry name" value="IMPase_like"/>
    <property type="match status" value="1"/>
</dbReference>
<dbReference type="GO" id="GO:0046854">
    <property type="term" value="P:phosphatidylinositol phosphate biosynthetic process"/>
    <property type="evidence" value="ECO:0007669"/>
    <property type="project" value="InterPro"/>
</dbReference>
<evidence type="ECO:0000256" key="5">
    <source>
        <dbReference type="ARBA" id="ARBA00022801"/>
    </source>
</evidence>
<sequence>MTASMNEIDTYAKQWIKEAGERIRSSFPNRLNIQSKSDPNDLVTNIDQETEQYFIEKIKGTYPEHKILGEEGYGDDVTRLNGVVWIIDPIDGTMNFIHQRRNFAISIGIYEDGIGKIGLIYDVVHDELYHAFKGEGVFLNGEELPKLETRTVSESIIGLNATWVTENRRLPPELLSPLVKQARGTRSYGSAALEMVYLASGRIDAYITPRLAPWDFAAGIIMIEELGGVATNLRGERLDLLNQSSVFVAKPGLHGEILKNYLKDGKW</sequence>
<feature type="binding site" evidence="7">
    <location>
        <position position="90"/>
    </location>
    <ligand>
        <name>Mg(2+)</name>
        <dbReference type="ChEBI" id="CHEBI:18420"/>
        <label>2</label>
    </ligand>
</feature>
<dbReference type="SUPFAM" id="SSF56655">
    <property type="entry name" value="Carbohydrate phosphatase"/>
    <property type="match status" value="1"/>
</dbReference>
<evidence type="ECO:0000313" key="9">
    <source>
        <dbReference type="Proteomes" id="UP000198553"/>
    </source>
</evidence>
<organism evidence="8 9">
    <name type="scientific">Mesobacillus persicus</name>
    <dbReference type="NCBI Taxonomy" id="930146"/>
    <lineage>
        <taxon>Bacteria</taxon>
        <taxon>Bacillati</taxon>
        <taxon>Bacillota</taxon>
        <taxon>Bacilli</taxon>
        <taxon>Bacillales</taxon>
        <taxon>Bacillaceae</taxon>
        <taxon>Mesobacillus</taxon>
    </lineage>
</organism>
<evidence type="ECO:0000256" key="1">
    <source>
        <dbReference type="ARBA" id="ARBA00001033"/>
    </source>
</evidence>
<evidence type="ECO:0000256" key="3">
    <source>
        <dbReference type="ARBA" id="ARBA00013106"/>
    </source>
</evidence>
<dbReference type="InterPro" id="IPR020550">
    <property type="entry name" value="Inositol_monophosphatase_CS"/>
</dbReference>
<dbReference type="PROSITE" id="PS00630">
    <property type="entry name" value="IMP_2"/>
    <property type="match status" value="1"/>
</dbReference>
<dbReference type="PROSITE" id="PS00629">
    <property type="entry name" value="IMP_1"/>
    <property type="match status" value="1"/>
</dbReference>
<keyword evidence="5" id="KW-0378">Hydrolase</keyword>
<dbReference type="STRING" id="930146.SAMN05192533_11172"/>
<feature type="binding site" evidence="7">
    <location>
        <position position="70"/>
    </location>
    <ligand>
        <name>Mg(2+)</name>
        <dbReference type="ChEBI" id="CHEBI:18420"/>
        <label>1</label>
        <note>catalytic</note>
    </ligand>
</feature>
<comment type="catalytic activity">
    <reaction evidence="1">
        <text>a myo-inositol phosphate + H2O = myo-inositol + phosphate</text>
        <dbReference type="Rhea" id="RHEA:24056"/>
        <dbReference type="ChEBI" id="CHEBI:15377"/>
        <dbReference type="ChEBI" id="CHEBI:17268"/>
        <dbReference type="ChEBI" id="CHEBI:43474"/>
        <dbReference type="ChEBI" id="CHEBI:84139"/>
        <dbReference type="EC" id="3.1.3.25"/>
    </reaction>
</comment>
<dbReference type="Pfam" id="PF00459">
    <property type="entry name" value="Inositol_P"/>
    <property type="match status" value="1"/>
</dbReference>
<dbReference type="GO" id="GO:0006020">
    <property type="term" value="P:inositol metabolic process"/>
    <property type="evidence" value="ECO:0007669"/>
    <property type="project" value="TreeGrafter"/>
</dbReference>
<name>A0A1H8FIE4_9BACI</name>
<keyword evidence="4 7" id="KW-0479">Metal-binding</keyword>
<proteinExistence type="predicted"/>
<comment type="cofactor">
    <cofactor evidence="2 7">
        <name>Mg(2+)</name>
        <dbReference type="ChEBI" id="CHEBI:18420"/>
    </cofactor>
</comment>
<dbReference type="PRINTS" id="PR00377">
    <property type="entry name" value="IMPHPHTASES"/>
</dbReference>
<dbReference type="FunFam" id="3.30.540.10:FF:000003">
    <property type="entry name" value="Inositol-1-monophosphatase"/>
    <property type="match status" value="1"/>
</dbReference>
<dbReference type="EC" id="3.1.3.25" evidence="3"/>
<keyword evidence="9" id="KW-1185">Reference proteome</keyword>
<dbReference type="RefSeq" id="WP_090747648.1">
    <property type="nucleotide sequence ID" value="NZ_FOBW01000011.1"/>
</dbReference>
<evidence type="ECO:0000256" key="7">
    <source>
        <dbReference type="PIRSR" id="PIRSR600760-2"/>
    </source>
</evidence>
<dbReference type="GO" id="GO:0007165">
    <property type="term" value="P:signal transduction"/>
    <property type="evidence" value="ECO:0007669"/>
    <property type="project" value="TreeGrafter"/>
</dbReference>
<evidence type="ECO:0000256" key="4">
    <source>
        <dbReference type="ARBA" id="ARBA00022723"/>
    </source>
</evidence>
<dbReference type="GO" id="GO:0008934">
    <property type="term" value="F:inositol monophosphate 1-phosphatase activity"/>
    <property type="evidence" value="ECO:0007669"/>
    <property type="project" value="TreeGrafter"/>
</dbReference>
<dbReference type="InterPro" id="IPR020583">
    <property type="entry name" value="Inositol_monoP_metal-BS"/>
</dbReference>
<protein>
    <recommendedName>
        <fullName evidence="3">inositol-phosphate phosphatase</fullName>
        <ecNumber evidence="3">3.1.3.25</ecNumber>
    </recommendedName>
</protein>
<dbReference type="Proteomes" id="UP000198553">
    <property type="component" value="Unassembled WGS sequence"/>
</dbReference>